<dbReference type="HOGENOM" id="CLU_119094_0_0_7"/>
<accession>Q30VY1</accession>
<dbReference type="Proteomes" id="UP000002710">
    <property type="component" value="Chromosome"/>
</dbReference>
<dbReference type="Gene3D" id="1.10.10.60">
    <property type="entry name" value="Homeodomain-like"/>
    <property type="match status" value="1"/>
</dbReference>
<dbReference type="STRING" id="207559.Dde_3371"/>
<organism evidence="1 2">
    <name type="scientific">Oleidesulfovibrio alaskensis (strain ATCC BAA-1058 / DSM 17464 / G20)</name>
    <name type="common">Desulfovibrio alaskensis</name>
    <dbReference type="NCBI Taxonomy" id="207559"/>
    <lineage>
        <taxon>Bacteria</taxon>
        <taxon>Pseudomonadati</taxon>
        <taxon>Thermodesulfobacteriota</taxon>
        <taxon>Desulfovibrionia</taxon>
        <taxon>Desulfovibrionales</taxon>
        <taxon>Desulfovibrionaceae</taxon>
        <taxon>Oleidesulfovibrio</taxon>
    </lineage>
</organism>
<proteinExistence type="predicted"/>
<evidence type="ECO:0000313" key="1">
    <source>
        <dbReference type="EMBL" id="ABB40165.1"/>
    </source>
</evidence>
<evidence type="ECO:0000313" key="2">
    <source>
        <dbReference type="Proteomes" id="UP000002710"/>
    </source>
</evidence>
<reference evidence="1 2" key="1">
    <citation type="journal article" date="2011" name="J. Bacteriol.">
        <title>Complete genome sequence and updated annotation of Desulfovibrio alaskensis G20.</title>
        <authorList>
            <person name="Hauser L.J."/>
            <person name="Land M.L."/>
            <person name="Brown S.D."/>
            <person name="Larimer F."/>
            <person name="Keller K.L."/>
            <person name="Rapp-Giles B.J."/>
            <person name="Price M.N."/>
            <person name="Lin M."/>
            <person name="Bruce D.C."/>
            <person name="Detter J.C."/>
            <person name="Tapia R."/>
            <person name="Han C.S."/>
            <person name="Goodwin L.A."/>
            <person name="Cheng J.F."/>
            <person name="Pitluck S."/>
            <person name="Copeland A."/>
            <person name="Lucas S."/>
            <person name="Nolan M."/>
            <person name="Lapidus A.L."/>
            <person name="Palumbo A.V."/>
            <person name="Wall J.D."/>
        </authorList>
    </citation>
    <scope>NUCLEOTIDE SEQUENCE [LARGE SCALE GENOMIC DNA]</scope>
    <source>
        <strain evidence="2">ATCC BAA 1058 / DSM 17464 / G20</strain>
    </source>
</reference>
<dbReference type="eggNOG" id="ENOG5034617">
    <property type="taxonomic scope" value="Bacteria"/>
</dbReference>
<dbReference type="AlphaFoldDB" id="Q30VY1"/>
<name>Q30VY1_OLEA2</name>
<gene>
    <name evidence="1" type="ordered locus">Dde_3371</name>
</gene>
<sequence>MGTIQRGREHQPETVWKSQELYCVARLSYREVAKEVGVAESTLKRWSEKYGWRKKRDRIAQAEAELRADTIMARSVMLKKLIDSKDAQTGFAVASLESLAMRQAEAERAGKALEAATRSEKRPIRTAGDAVKALREAIETKLAMLLASPEDIDFKAVADVQKALKLVTEMEAAARPAEDTTKTKGLSADLEARIREIL</sequence>
<dbReference type="EMBL" id="CP000112">
    <property type="protein sequence ID" value="ABB40165.1"/>
    <property type="molecule type" value="Genomic_DNA"/>
</dbReference>
<protein>
    <submittedName>
        <fullName evidence="1">Uncharacterized protein</fullName>
    </submittedName>
</protein>
<dbReference type="KEGG" id="dde:Dde_3371"/>
<keyword evidence="2" id="KW-1185">Reference proteome</keyword>
<dbReference type="RefSeq" id="WP_011369088.1">
    <property type="nucleotide sequence ID" value="NC_007519.1"/>
</dbReference>